<reference evidence="1 2" key="1">
    <citation type="submission" date="2013-01" db="EMBL/GenBank/DDBJ databases">
        <title>The Genome Sequence of Clostridium clostridioforme 90A8.</title>
        <authorList>
            <consortium name="The Broad Institute Genome Sequencing Platform"/>
            <person name="Earl A."/>
            <person name="Ward D."/>
            <person name="Feldgarden M."/>
            <person name="Gevers D."/>
            <person name="Courvalin P."/>
            <person name="Lambert T."/>
            <person name="Walker B."/>
            <person name="Young S.K."/>
            <person name="Zeng Q."/>
            <person name="Gargeya S."/>
            <person name="Fitzgerald M."/>
            <person name="Haas B."/>
            <person name="Abouelleil A."/>
            <person name="Alvarado L."/>
            <person name="Arachchi H.M."/>
            <person name="Berlin A.M."/>
            <person name="Chapman S.B."/>
            <person name="Dewar J."/>
            <person name="Goldberg J."/>
            <person name="Griggs A."/>
            <person name="Gujja S."/>
            <person name="Hansen M."/>
            <person name="Howarth C."/>
            <person name="Imamovic A."/>
            <person name="Larimer J."/>
            <person name="McCowan C."/>
            <person name="Murphy C."/>
            <person name="Neiman D."/>
            <person name="Pearson M."/>
            <person name="Priest M."/>
            <person name="Roberts A."/>
            <person name="Saif S."/>
            <person name="Shea T."/>
            <person name="Sisk P."/>
            <person name="Sykes S."/>
            <person name="Wortman J."/>
            <person name="Nusbaum C."/>
            <person name="Birren B."/>
        </authorList>
    </citation>
    <scope>NUCLEOTIDE SEQUENCE [LARGE SCALE GENOMIC DNA]</scope>
    <source>
        <strain evidence="1 2">90A8</strain>
    </source>
</reference>
<dbReference type="EMBL" id="AGYR01000039">
    <property type="protein sequence ID" value="ENZ12294.1"/>
    <property type="molecule type" value="Genomic_DNA"/>
</dbReference>
<dbReference type="PATRIC" id="fig|999408.3.peg.3694"/>
<dbReference type="HOGENOM" id="CLU_942584_0_0_9"/>
<organism evidence="1 2">
    <name type="scientific">[Clostridium] clostridioforme 90A8</name>
    <dbReference type="NCBI Taxonomy" id="999408"/>
    <lineage>
        <taxon>Bacteria</taxon>
        <taxon>Bacillati</taxon>
        <taxon>Bacillota</taxon>
        <taxon>Clostridia</taxon>
        <taxon>Lachnospirales</taxon>
        <taxon>Lachnospiraceae</taxon>
        <taxon>Enterocloster</taxon>
    </lineage>
</organism>
<evidence type="ECO:0000313" key="2">
    <source>
        <dbReference type="Proteomes" id="UP000013085"/>
    </source>
</evidence>
<evidence type="ECO:0000313" key="1">
    <source>
        <dbReference type="EMBL" id="ENZ12294.1"/>
    </source>
</evidence>
<proteinExistence type="predicted"/>
<dbReference type="GeneID" id="57963838"/>
<dbReference type="RefSeq" id="WP_002586258.1">
    <property type="nucleotide sequence ID" value="NZ_KB850979.1"/>
</dbReference>
<name>A0A0E2H849_9FIRM</name>
<comment type="caution">
    <text evidence="1">The sequence shown here is derived from an EMBL/GenBank/DDBJ whole genome shotgun (WGS) entry which is preliminary data.</text>
</comment>
<gene>
    <name evidence="1" type="ORF">HMPREF1090_03417</name>
</gene>
<protein>
    <submittedName>
        <fullName evidence="1">Uncharacterized protein</fullName>
    </submittedName>
</protein>
<sequence length="286" mass="32101">MSIAKTGALQDSYKYVNIAIDSFDGRLLQGRICHDSLEEAVPFGCISEMAICLENLFDELRYPMKSVDQRSFAGIKHGGPSLRCGEESGKRRLQGKLAEFCLHVKYRFHSTWQGNIRDLRNGGTYSFQSFLELMEYLDRSLGQGSDIKHGLGKRMCEVAVRNFSHFVMGGDVSHPAVADRREFASEFELRDEVERLLLPLPEGGEEGNIISPRSVMVNAGGFGPMTFVIRIMFRRNATWQGTICWKEKRGQVSFRSFLEMLLLMQEAVADSGGWNEELKAASGHAG</sequence>
<dbReference type="AlphaFoldDB" id="A0A0E2H849"/>
<accession>A0A0E2H849</accession>
<dbReference type="Proteomes" id="UP000013085">
    <property type="component" value="Unassembled WGS sequence"/>
</dbReference>